<dbReference type="AlphaFoldDB" id="A0A9W4E1F6"/>
<keyword evidence="2" id="KW-1185">Reference proteome</keyword>
<evidence type="ECO:0000313" key="2">
    <source>
        <dbReference type="Proteomes" id="UP001152519"/>
    </source>
</evidence>
<gene>
    <name evidence="1" type="ORF">SCOCK_850004</name>
</gene>
<dbReference type="Proteomes" id="UP001152519">
    <property type="component" value="Unassembled WGS sequence"/>
</dbReference>
<proteinExistence type="predicted"/>
<evidence type="ECO:0000313" key="1">
    <source>
        <dbReference type="EMBL" id="CAG6399182.1"/>
    </source>
</evidence>
<reference evidence="1" key="1">
    <citation type="submission" date="2021-05" db="EMBL/GenBank/DDBJ databases">
        <authorList>
            <person name="Arsene-Ploetze F."/>
        </authorList>
    </citation>
    <scope>NUCLEOTIDE SEQUENCE</scope>
    <source>
        <strain evidence="1">DSM 42138</strain>
    </source>
</reference>
<accession>A0A9W4E1F6</accession>
<protein>
    <submittedName>
        <fullName evidence="1">Uncharacterized protein</fullName>
    </submittedName>
</protein>
<sequence length="37" mass="3901">MPVPHNLMCDDVRRFAPSAVALCHGPGHQAMSAVRGA</sequence>
<name>A0A9W4E1F6_9ACTN</name>
<comment type="caution">
    <text evidence="1">The sequence shown here is derived from an EMBL/GenBank/DDBJ whole genome shotgun (WGS) entry which is preliminary data.</text>
</comment>
<dbReference type="EMBL" id="CAJSLV010000120">
    <property type="protein sequence ID" value="CAG6399182.1"/>
    <property type="molecule type" value="Genomic_DNA"/>
</dbReference>
<organism evidence="1 2">
    <name type="scientific">Actinacidiphila cocklensis</name>
    <dbReference type="NCBI Taxonomy" id="887465"/>
    <lineage>
        <taxon>Bacteria</taxon>
        <taxon>Bacillati</taxon>
        <taxon>Actinomycetota</taxon>
        <taxon>Actinomycetes</taxon>
        <taxon>Kitasatosporales</taxon>
        <taxon>Streptomycetaceae</taxon>
        <taxon>Actinacidiphila</taxon>
    </lineage>
</organism>